<evidence type="ECO:0000313" key="2">
    <source>
        <dbReference type="Proteomes" id="UP000313948"/>
    </source>
</evidence>
<organism evidence="1 2">
    <name type="scientific">Georgenia wutianyii</name>
    <dbReference type="NCBI Taxonomy" id="2585135"/>
    <lineage>
        <taxon>Bacteria</taxon>
        <taxon>Bacillati</taxon>
        <taxon>Actinomycetota</taxon>
        <taxon>Actinomycetes</taxon>
        <taxon>Micrococcales</taxon>
        <taxon>Bogoriellaceae</taxon>
        <taxon>Georgenia</taxon>
    </lineage>
</organism>
<name>A0ABX5VP91_9MICO</name>
<protein>
    <submittedName>
        <fullName evidence="1">Cupin</fullName>
    </submittedName>
</protein>
<sequence length="119" mass="12670">MPDLTALTTSHLEAARADEYGRSAELLVRDGVLRQTIIALREGAELAEHNAPHAASIQVLVGRVRVTGEGEPVLSSGELHTLTHQRHAVAALEDSVFLLTTVTSQPGEPPQGGERPEHG</sequence>
<dbReference type="CDD" id="cd02230">
    <property type="entry name" value="cupin_HP0902-like"/>
    <property type="match status" value="1"/>
</dbReference>
<proteinExistence type="predicted"/>
<gene>
    <name evidence="1" type="ORF">FE251_02490</name>
</gene>
<dbReference type="EMBL" id="CP040899">
    <property type="protein sequence ID" value="QDB78370.1"/>
    <property type="molecule type" value="Genomic_DNA"/>
</dbReference>
<dbReference type="RefSeq" id="WP_139947698.1">
    <property type="nucleotide sequence ID" value="NZ_CP040899.1"/>
</dbReference>
<dbReference type="InterPro" id="IPR011051">
    <property type="entry name" value="RmlC_Cupin_sf"/>
</dbReference>
<dbReference type="Gene3D" id="2.60.120.10">
    <property type="entry name" value="Jelly Rolls"/>
    <property type="match status" value="1"/>
</dbReference>
<evidence type="ECO:0000313" key="1">
    <source>
        <dbReference type="EMBL" id="QDB78370.1"/>
    </source>
</evidence>
<accession>A0ABX5VP91</accession>
<dbReference type="SUPFAM" id="SSF51182">
    <property type="entry name" value="RmlC-like cupins"/>
    <property type="match status" value="1"/>
</dbReference>
<dbReference type="InterPro" id="IPR014710">
    <property type="entry name" value="RmlC-like_jellyroll"/>
</dbReference>
<dbReference type="Proteomes" id="UP000313948">
    <property type="component" value="Chromosome"/>
</dbReference>
<keyword evidence="2" id="KW-1185">Reference proteome</keyword>
<reference evidence="1 2" key="1">
    <citation type="submission" date="2019-05" db="EMBL/GenBank/DDBJ databases">
        <title>Georgenia *** sp. nov., and Georgenia *** sp. nov., isolated from the intestinal contents of plateau pika (Ochotona curzoniae) in the Qinghai-Tibet plateau of China.</title>
        <authorList>
            <person name="Tian Z."/>
        </authorList>
    </citation>
    <scope>NUCLEOTIDE SEQUENCE [LARGE SCALE GENOMIC DNA]</scope>
    <source>
        <strain evidence="1 2">Z294</strain>
    </source>
</reference>